<dbReference type="InterPro" id="IPR043129">
    <property type="entry name" value="ATPase_NBD"/>
</dbReference>
<evidence type="ECO:0000259" key="4">
    <source>
        <dbReference type="Pfam" id="PF00370"/>
    </source>
</evidence>
<dbReference type="Pfam" id="PF02782">
    <property type="entry name" value="FGGY_C"/>
    <property type="match status" value="1"/>
</dbReference>
<keyword evidence="7" id="KW-1185">Reference proteome</keyword>
<dbReference type="Gene3D" id="3.30.420.40">
    <property type="match status" value="2"/>
</dbReference>
<dbReference type="Pfam" id="PF00370">
    <property type="entry name" value="FGGY_N"/>
    <property type="match status" value="1"/>
</dbReference>
<comment type="similarity">
    <text evidence="1">Belongs to the FGGY kinase family.</text>
</comment>
<keyword evidence="3 6" id="KW-0418">Kinase</keyword>
<dbReference type="PANTHER" id="PTHR43095:SF2">
    <property type="entry name" value="GLUCONOKINASE"/>
    <property type="match status" value="1"/>
</dbReference>
<dbReference type="SUPFAM" id="SSF53067">
    <property type="entry name" value="Actin-like ATPase domain"/>
    <property type="match status" value="2"/>
</dbReference>
<evidence type="ECO:0000256" key="3">
    <source>
        <dbReference type="ARBA" id="ARBA00022777"/>
    </source>
</evidence>
<gene>
    <name evidence="6" type="ORF">M6B22_19480</name>
</gene>
<dbReference type="InterPro" id="IPR018484">
    <property type="entry name" value="FGGY_N"/>
</dbReference>
<evidence type="ECO:0000313" key="6">
    <source>
        <dbReference type="EMBL" id="WAX56688.1"/>
    </source>
</evidence>
<dbReference type="InterPro" id="IPR018485">
    <property type="entry name" value="FGGY_C"/>
</dbReference>
<accession>A0ABY7JWJ5</accession>
<feature type="domain" description="Carbohydrate kinase FGGY N-terminal" evidence="4">
    <location>
        <begin position="4"/>
        <end position="238"/>
    </location>
</feature>
<dbReference type="Proteomes" id="UP001164693">
    <property type="component" value="Chromosome"/>
</dbReference>
<dbReference type="InterPro" id="IPR000577">
    <property type="entry name" value="Carb_kinase_FGGY"/>
</dbReference>
<keyword evidence="2" id="KW-0808">Transferase</keyword>
<protein>
    <submittedName>
        <fullName evidence="6">FGGY family carbohydrate kinase</fullName>
    </submittedName>
</protein>
<evidence type="ECO:0000259" key="5">
    <source>
        <dbReference type="Pfam" id="PF02782"/>
    </source>
</evidence>
<evidence type="ECO:0000313" key="7">
    <source>
        <dbReference type="Proteomes" id="UP001164693"/>
    </source>
</evidence>
<feature type="domain" description="Carbohydrate kinase FGGY C-terminal" evidence="5">
    <location>
        <begin position="250"/>
        <end position="429"/>
    </location>
</feature>
<dbReference type="InterPro" id="IPR050406">
    <property type="entry name" value="FGGY_Carb_Kinase"/>
</dbReference>
<evidence type="ECO:0000256" key="2">
    <source>
        <dbReference type="ARBA" id="ARBA00022679"/>
    </source>
</evidence>
<dbReference type="GO" id="GO:0016301">
    <property type="term" value="F:kinase activity"/>
    <property type="evidence" value="ECO:0007669"/>
    <property type="project" value="UniProtKB-KW"/>
</dbReference>
<dbReference type="EMBL" id="CP097463">
    <property type="protein sequence ID" value="WAX56688.1"/>
    <property type="molecule type" value="Genomic_DNA"/>
</dbReference>
<dbReference type="PANTHER" id="PTHR43095">
    <property type="entry name" value="SUGAR KINASE"/>
    <property type="match status" value="1"/>
</dbReference>
<name>A0ABY7JWJ5_9ACTN</name>
<dbReference type="PIRSF" id="PIRSF000538">
    <property type="entry name" value="GlpK"/>
    <property type="match status" value="1"/>
</dbReference>
<dbReference type="RefSeq" id="WP_269443220.1">
    <property type="nucleotide sequence ID" value="NZ_CP097463.1"/>
</dbReference>
<proteinExistence type="inferred from homology"/>
<organism evidence="6 7">
    <name type="scientific">Jatrophihabitans cynanchi</name>
    <dbReference type="NCBI Taxonomy" id="2944128"/>
    <lineage>
        <taxon>Bacteria</taxon>
        <taxon>Bacillati</taxon>
        <taxon>Actinomycetota</taxon>
        <taxon>Actinomycetes</taxon>
        <taxon>Jatrophihabitantales</taxon>
        <taxon>Jatrophihabitantaceae</taxon>
        <taxon>Jatrophihabitans</taxon>
    </lineage>
</organism>
<evidence type="ECO:0000256" key="1">
    <source>
        <dbReference type="ARBA" id="ARBA00009156"/>
    </source>
</evidence>
<sequence length="479" mass="49797">MTISVGLDLGTSAVKAVALSADGVVLARARHGYPTARPEPGAAEQDLADWWRAVGAVLRELAAAAPAERWTAIGLAAMLPTLVALDERNEPTAPAITWEDARGEPAAAQLRARVGGAELYRRTGQWVDGRYLLPMAAALADRAPEAGGRTRTVAGAKDYLFHRLTGELLTDPSTAAGYGCYLLTDGTWEQAWSDGRALPAVRSATAARPLHDAAAAELGIPAGVPIVLGAGDSVLGALAAGAVRPGDTAYLCGTSTAVLGMRAEAVLDDAHRYLLTPTIDDGWAAEADLLATGSALAWLAGLFELPGGAAELAELAYRADEPAWPAFLPYLGPGEQGALWDPDLRGALLGLHLGHGRAELGRALLTGIVLESVRCVDLVGGDGAVFAAGRMLCRPFAQDLADATGRPVCFDPDEPAHSALGAALLAARAVGLDVAAPAAGRVHVEPRADRAARWADLFDRHEHLRQRVGHIGSEASDDR</sequence>
<reference evidence="6" key="1">
    <citation type="submission" date="2022-05" db="EMBL/GenBank/DDBJ databases">
        <title>Jatrophihabitans sp. SB3-54 whole genome sequence.</title>
        <authorList>
            <person name="Suh M.K."/>
            <person name="Eom M.K."/>
            <person name="Kim J.S."/>
            <person name="Kim H.S."/>
            <person name="Do H.E."/>
            <person name="Shin Y.K."/>
            <person name="Lee J.-S."/>
        </authorList>
    </citation>
    <scope>NUCLEOTIDE SEQUENCE</scope>
    <source>
        <strain evidence="6">SB3-54</strain>
    </source>
</reference>